<feature type="binding site" evidence="6">
    <location>
        <position position="70"/>
    </location>
    <ligand>
        <name>FMN</name>
        <dbReference type="ChEBI" id="CHEBI:58210"/>
    </ligand>
</feature>
<evidence type="ECO:0000256" key="2">
    <source>
        <dbReference type="ARBA" id="ARBA00022643"/>
    </source>
</evidence>
<dbReference type="Gene3D" id="3.20.20.30">
    <property type="entry name" value="Luciferase-like domain"/>
    <property type="match status" value="1"/>
</dbReference>
<dbReference type="InterPro" id="IPR051260">
    <property type="entry name" value="Diverse_substr_monoxygenases"/>
</dbReference>
<evidence type="ECO:0000259" key="7">
    <source>
        <dbReference type="Pfam" id="PF00296"/>
    </source>
</evidence>
<dbReference type="PANTHER" id="PTHR30011:SF16">
    <property type="entry name" value="C2H2 FINGER DOMAIN TRANSCRIPTION FACTOR (EUROFUNG)-RELATED"/>
    <property type="match status" value="1"/>
</dbReference>
<dbReference type="NCBIfam" id="TIGR03860">
    <property type="entry name" value="FMN_nitrolo"/>
    <property type="match status" value="1"/>
</dbReference>
<dbReference type="PANTHER" id="PTHR30011">
    <property type="entry name" value="ALKANESULFONATE MONOOXYGENASE-RELATED"/>
    <property type="match status" value="1"/>
</dbReference>
<reference evidence="8 9" key="1">
    <citation type="submission" date="2019-07" db="EMBL/GenBank/DDBJ databases">
        <title>Whole genome shotgun sequence of Adhaeribacter aerolatus NBRC 106133.</title>
        <authorList>
            <person name="Hosoyama A."/>
            <person name="Uohara A."/>
            <person name="Ohji S."/>
            <person name="Ichikawa N."/>
        </authorList>
    </citation>
    <scope>NUCLEOTIDE SEQUENCE [LARGE SCALE GENOMIC DNA]</scope>
    <source>
        <strain evidence="8 9">NBRC 106133</strain>
    </source>
</reference>
<evidence type="ECO:0000313" key="9">
    <source>
        <dbReference type="Proteomes" id="UP000321532"/>
    </source>
</evidence>
<dbReference type="GO" id="GO:0016705">
    <property type="term" value="F:oxidoreductase activity, acting on paired donors, with incorporation or reduction of molecular oxygen"/>
    <property type="evidence" value="ECO:0007669"/>
    <property type="project" value="InterPro"/>
</dbReference>
<dbReference type="RefSeq" id="WP_146902143.1">
    <property type="nucleotide sequence ID" value="NZ_BJYS01000034.1"/>
</dbReference>
<evidence type="ECO:0000256" key="4">
    <source>
        <dbReference type="ARBA" id="ARBA00023033"/>
    </source>
</evidence>
<dbReference type="Pfam" id="PF00296">
    <property type="entry name" value="Bac_luciferase"/>
    <property type="match status" value="1"/>
</dbReference>
<keyword evidence="4 8" id="KW-0503">Monooxygenase</keyword>
<dbReference type="OrthoDB" id="3265338at2"/>
<comment type="caution">
    <text evidence="8">The sequence shown here is derived from an EMBL/GenBank/DDBJ whole genome shotgun (WGS) entry which is preliminary data.</text>
</comment>
<feature type="binding site" evidence="6">
    <location>
        <position position="109"/>
    </location>
    <ligand>
        <name>FMN</name>
        <dbReference type="ChEBI" id="CHEBI:58210"/>
    </ligand>
</feature>
<feature type="domain" description="Luciferase-like" evidence="7">
    <location>
        <begin position="40"/>
        <end position="395"/>
    </location>
</feature>
<evidence type="ECO:0000256" key="6">
    <source>
        <dbReference type="PIRSR" id="PIRSR000337-1"/>
    </source>
</evidence>
<feature type="binding site" evidence="6">
    <location>
        <position position="233"/>
    </location>
    <ligand>
        <name>FMN</name>
        <dbReference type="ChEBI" id="CHEBI:58210"/>
    </ligand>
</feature>
<organism evidence="8 9">
    <name type="scientific">Adhaeribacter aerolatus</name>
    <dbReference type="NCBI Taxonomy" id="670289"/>
    <lineage>
        <taxon>Bacteria</taxon>
        <taxon>Pseudomonadati</taxon>
        <taxon>Bacteroidota</taxon>
        <taxon>Cytophagia</taxon>
        <taxon>Cytophagales</taxon>
        <taxon>Hymenobacteraceae</taxon>
        <taxon>Adhaeribacter</taxon>
    </lineage>
</organism>
<evidence type="ECO:0000256" key="5">
    <source>
        <dbReference type="ARBA" id="ARBA00033748"/>
    </source>
</evidence>
<dbReference type="InterPro" id="IPR036661">
    <property type="entry name" value="Luciferase-like_sf"/>
</dbReference>
<dbReference type="InterPro" id="IPR011251">
    <property type="entry name" value="Luciferase-like_dom"/>
</dbReference>
<gene>
    <name evidence="8" type="ORF">AAE02nite_39980</name>
</gene>
<dbReference type="EMBL" id="BJYS01000034">
    <property type="protein sequence ID" value="GEO06334.1"/>
    <property type="molecule type" value="Genomic_DNA"/>
</dbReference>
<keyword evidence="9" id="KW-1185">Reference proteome</keyword>
<dbReference type="AlphaFoldDB" id="A0A512B311"/>
<accession>A0A512B311</accession>
<protein>
    <submittedName>
        <fullName evidence="8">Nitrilotriacetate monooxygenase</fullName>
    </submittedName>
</protein>
<keyword evidence="3" id="KW-0560">Oxidoreductase</keyword>
<evidence type="ECO:0000313" key="8">
    <source>
        <dbReference type="EMBL" id="GEO06334.1"/>
    </source>
</evidence>
<sequence>MDLSQEKIENSTKVDKKMLIGLHLGNGYGSQPGAWRMPGVDPTSYTSFDARVKQAQSAERGKFQFIFLPDGPGAMLADIENEAPSFNLDVMLTLAAVARETKRIGLVATGSTTFNEPYNLARQFKALDVMSHGRAGWNAVTSSGEAVAANYGRTIPSSEERYGRAHEVIQLIQALWGSWEKDAWVHDQESGQFAKSEQILPINLKGKYVGSRGPLYIPPSEQGQPIIFHAGGSPNAHELAGRFANAVIGAAFTIEDARAQRNAFREAAERYGRNPDEIKYIPGLMTTIAKDRRTALDRRIQLTEHLFPQRVAYLQQMLGVRLDINRLNEPLSKEQLEAARPSPFDPRSRHALKIAKEGWRLRDVLAHGVIDYHPVIVGPGMEAANHMQAWFEAGAADGFWISADVNADGIDAFVDEVVPILQERGLFHQDYAGKTLREHLGAPEQYGIDPRVSSPSKVSVV</sequence>
<dbReference type="SUPFAM" id="SSF51679">
    <property type="entry name" value="Bacterial luciferase-like"/>
    <property type="match status" value="1"/>
</dbReference>
<dbReference type="GO" id="GO:0004497">
    <property type="term" value="F:monooxygenase activity"/>
    <property type="evidence" value="ECO:0007669"/>
    <property type="project" value="UniProtKB-KW"/>
</dbReference>
<feature type="binding site" evidence="6">
    <location>
        <position position="162"/>
    </location>
    <ligand>
        <name>FMN</name>
        <dbReference type="ChEBI" id="CHEBI:58210"/>
    </ligand>
</feature>
<proteinExistence type="inferred from homology"/>
<dbReference type="PIRSF" id="PIRSF000337">
    <property type="entry name" value="NTA_MOA"/>
    <property type="match status" value="1"/>
</dbReference>
<name>A0A512B311_9BACT</name>
<dbReference type="Proteomes" id="UP000321532">
    <property type="component" value="Unassembled WGS sequence"/>
</dbReference>
<comment type="similarity">
    <text evidence="5">Belongs to the NtaA/SnaA/DszA monooxygenase family.</text>
</comment>
<evidence type="ECO:0000256" key="3">
    <source>
        <dbReference type="ARBA" id="ARBA00023002"/>
    </source>
</evidence>
<dbReference type="InterPro" id="IPR016215">
    <property type="entry name" value="NTA_MOA"/>
</dbReference>
<keyword evidence="2 6" id="KW-0288">FMN</keyword>
<keyword evidence="1 6" id="KW-0285">Flavoprotein</keyword>
<evidence type="ECO:0000256" key="1">
    <source>
        <dbReference type="ARBA" id="ARBA00022630"/>
    </source>
</evidence>